<dbReference type="GO" id="GO:0010181">
    <property type="term" value="F:FMN binding"/>
    <property type="evidence" value="ECO:0007669"/>
    <property type="project" value="UniProtKB-UniRule"/>
</dbReference>
<dbReference type="PROSITE" id="PS51384">
    <property type="entry name" value="FAD_FR"/>
    <property type="match status" value="1"/>
</dbReference>
<dbReference type="Pfam" id="PF00175">
    <property type="entry name" value="NAD_binding_1"/>
    <property type="match status" value="1"/>
</dbReference>
<dbReference type="InterPro" id="IPR003097">
    <property type="entry name" value="CysJ-like_FAD-binding"/>
</dbReference>
<dbReference type="SUPFAM" id="SSF63380">
    <property type="entry name" value="Riboflavin synthase domain-like"/>
    <property type="match status" value="1"/>
</dbReference>
<comment type="similarity">
    <text evidence="2 15">In the N-terminal section; belongs to the cytochrome P450 family.</text>
</comment>
<evidence type="ECO:0000256" key="15">
    <source>
        <dbReference type="PIRNR" id="PIRNR000209"/>
    </source>
</evidence>
<dbReference type="SUPFAM" id="SSF52218">
    <property type="entry name" value="Flavoproteins"/>
    <property type="match status" value="1"/>
</dbReference>
<dbReference type="InterPro" id="IPR001709">
    <property type="entry name" value="Flavoprot_Pyr_Nucl_cyt_Rdtase"/>
</dbReference>
<dbReference type="InterPro" id="IPR017927">
    <property type="entry name" value="FAD-bd_FR_type"/>
</dbReference>
<dbReference type="EC" id="1.6.2.4" evidence="15"/>
<evidence type="ECO:0000256" key="13">
    <source>
        <dbReference type="ARBA" id="ARBA00023033"/>
    </source>
</evidence>
<dbReference type="InterPro" id="IPR036396">
    <property type="entry name" value="Cyt_P450_sf"/>
</dbReference>
<dbReference type="CDD" id="cd11068">
    <property type="entry name" value="CYP120A1"/>
    <property type="match status" value="1"/>
</dbReference>
<keyword evidence="5 15" id="KW-0285">Flavoprotein</keyword>
<dbReference type="EMBL" id="MU865040">
    <property type="protein sequence ID" value="KAK4459304.1"/>
    <property type="molecule type" value="Genomic_DNA"/>
</dbReference>
<evidence type="ECO:0000259" key="18">
    <source>
        <dbReference type="PROSITE" id="PS50902"/>
    </source>
</evidence>
<evidence type="ECO:0000256" key="2">
    <source>
        <dbReference type="ARBA" id="ARBA00010018"/>
    </source>
</evidence>
<dbReference type="Gene3D" id="2.40.30.10">
    <property type="entry name" value="Translation factors"/>
    <property type="match status" value="1"/>
</dbReference>
<keyword evidence="4 15" id="KW-0349">Heme</keyword>
<keyword evidence="10 15" id="KW-0249">Electron transport</keyword>
<keyword evidence="3 15" id="KW-0813">Transport</keyword>
<evidence type="ECO:0000256" key="7">
    <source>
        <dbReference type="ARBA" id="ARBA00022723"/>
    </source>
</evidence>
<dbReference type="GO" id="GO:0005506">
    <property type="term" value="F:iron ion binding"/>
    <property type="evidence" value="ECO:0007669"/>
    <property type="project" value="UniProtKB-UniRule"/>
</dbReference>
<accession>A0AAV9HE72</accession>
<feature type="domain" description="FAD-binding FR-type" evidence="19">
    <location>
        <begin position="678"/>
        <end position="904"/>
    </location>
</feature>
<dbReference type="InterPro" id="IPR001094">
    <property type="entry name" value="Flavdoxin-like"/>
</dbReference>
<evidence type="ECO:0000256" key="4">
    <source>
        <dbReference type="ARBA" id="ARBA00022617"/>
    </source>
</evidence>
<dbReference type="GO" id="GO:0050660">
    <property type="term" value="F:flavin adenine dinucleotide binding"/>
    <property type="evidence" value="ECO:0007669"/>
    <property type="project" value="TreeGrafter"/>
</dbReference>
<evidence type="ECO:0000256" key="9">
    <source>
        <dbReference type="ARBA" id="ARBA00022857"/>
    </source>
</evidence>
<comment type="catalytic activity">
    <reaction evidence="14 15">
        <text>2 oxidized [cytochrome P450] + NADPH = 2 reduced [cytochrome P450] + NADP(+) + H(+)</text>
        <dbReference type="Rhea" id="RHEA:24040"/>
        <dbReference type="Rhea" id="RHEA-COMP:14627"/>
        <dbReference type="Rhea" id="RHEA-COMP:14628"/>
        <dbReference type="ChEBI" id="CHEBI:15378"/>
        <dbReference type="ChEBI" id="CHEBI:55376"/>
        <dbReference type="ChEBI" id="CHEBI:57783"/>
        <dbReference type="ChEBI" id="CHEBI:58349"/>
        <dbReference type="ChEBI" id="CHEBI:60344"/>
        <dbReference type="EC" id="1.6.2.4"/>
    </reaction>
</comment>
<keyword evidence="21" id="KW-1185">Reference proteome</keyword>
<protein>
    <recommendedName>
        <fullName evidence="15">Bifunctional cytochrome P450/NADPH--P450 reductase</fullName>
    </recommendedName>
    <domain>
        <recommendedName>
            <fullName evidence="15">Cytochrome P450</fullName>
            <ecNumber evidence="15">1.14.14.1</ecNumber>
        </recommendedName>
    </domain>
    <domain>
        <recommendedName>
            <fullName evidence="15">NADPH--cytochrome P450 reductase</fullName>
            <ecNumber evidence="15">1.6.2.4</ecNumber>
        </recommendedName>
    </domain>
</protein>
<dbReference type="Gene3D" id="1.20.990.10">
    <property type="entry name" value="NADPH-cytochrome p450 Reductase, Chain A, domain 3"/>
    <property type="match status" value="1"/>
</dbReference>
<dbReference type="PRINTS" id="PR00371">
    <property type="entry name" value="FPNCR"/>
</dbReference>
<dbReference type="SUPFAM" id="SSF48264">
    <property type="entry name" value="Cytochrome P450"/>
    <property type="match status" value="1"/>
</dbReference>
<keyword evidence="7 15" id="KW-0479">Metal-binding</keyword>
<dbReference type="Gene3D" id="3.40.50.360">
    <property type="match status" value="1"/>
</dbReference>
<evidence type="ECO:0000256" key="5">
    <source>
        <dbReference type="ARBA" id="ARBA00022630"/>
    </source>
</evidence>
<dbReference type="CDD" id="cd06206">
    <property type="entry name" value="bifunctional_CYPOR"/>
    <property type="match status" value="1"/>
</dbReference>
<evidence type="ECO:0000256" key="11">
    <source>
        <dbReference type="ARBA" id="ARBA00023002"/>
    </source>
</evidence>
<evidence type="ECO:0000256" key="1">
    <source>
        <dbReference type="ARBA" id="ARBA00001971"/>
    </source>
</evidence>
<reference evidence="20" key="1">
    <citation type="journal article" date="2023" name="Mol. Phylogenet. Evol.">
        <title>Genome-scale phylogeny and comparative genomics of the fungal order Sordariales.</title>
        <authorList>
            <person name="Hensen N."/>
            <person name="Bonometti L."/>
            <person name="Westerberg I."/>
            <person name="Brannstrom I.O."/>
            <person name="Guillou S."/>
            <person name="Cros-Aarteil S."/>
            <person name="Calhoun S."/>
            <person name="Haridas S."/>
            <person name="Kuo A."/>
            <person name="Mondo S."/>
            <person name="Pangilinan J."/>
            <person name="Riley R."/>
            <person name="LaButti K."/>
            <person name="Andreopoulos B."/>
            <person name="Lipzen A."/>
            <person name="Chen C."/>
            <person name="Yan M."/>
            <person name="Daum C."/>
            <person name="Ng V."/>
            <person name="Clum A."/>
            <person name="Steindorff A."/>
            <person name="Ohm R.A."/>
            <person name="Martin F."/>
            <person name="Silar P."/>
            <person name="Natvig D.O."/>
            <person name="Lalanne C."/>
            <person name="Gautier V."/>
            <person name="Ament-Velasquez S.L."/>
            <person name="Kruys A."/>
            <person name="Hutchinson M.I."/>
            <person name="Powell A.J."/>
            <person name="Barry K."/>
            <person name="Miller A.N."/>
            <person name="Grigoriev I.V."/>
            <person name="Debuchy R."/>
            <person name="Gladieux P."/>
            <person name="Hiltunen Thoren M."/>
            <person name="Johannesson H."/>
        </authorList>
    </citation>
    <scope>NUCLEOTIDE SEQUENCE</scope>
    <source>
        <strain evidence="20">PSN324</strain>
    </source>
</reference>
<dbReference type="Pfam" id="PF00067">
    <property type="entry name" value="p450"/>
    <property type="match status" value="1"/>
</dbReference>
<keyword evidence="11 15" id="KW-0560">Oxidoreductase</keyword>
<dbReference type="AlphaFoldDB" id="A0AAV9HE72"/>
<keyword evidence="12 15" id="KW-0408">Iron</keyword>
<evidence type="ECO:0000256" key="8">
    <source>
        <dbReference type="ARBA" id="ARBA00022827"/>
    </source>
</evidence>
<reference evidence="20" key="2">
    <citation type="submission" date="2023-06" db="EMBL/GenBank/DDBJ databases">
        <authorList>
            <consortium name="Lawrence Berkeley National Laboratory"/>
            <person name="Mondo S.J."/>
            <person name="Hensen N."/>
            <person name="Bonometti L."/>
            <person name="Westerberg I."/>
            <person name="Brannstrom I.O."/>
            <person name="Guillou S."/>
            <person name="Cros-Aarteil S."/>
            <person name="Calhoun S."/>
            <person name="Haridas S."/>
            <person name="Kuo A."/>
            <person name="Pangilinan J."/>
            <person name="Riley R."/>
            <person name="Labutti K."/>
            <person name="Andreopoulos B."/>
            <person name="Lipzen A."/>
            <person name="Chen C."/>
            <person name="Yanf M."/>
            <person name="Daum C."/>
            <person name="Ng V."/>
            <person name="Clum A."/>
            <person name="Steindorff A."/>
            <person name="Ohm R."/>
            <person name="Martin F."/>
            <person name="Silar P."/>
            <person name="Natvig D."/>
            <person name="Lalanne C."/>
            <person name="Gautier V."/>
            <person name="Ament-Velasquez S.L."/>
            <person name="Kruys A."/>
            <person name="Hutchinson M.I."/>
            <person name="Powell A.J."/>
            <person name="Barry K."/>
            <person name="Miller A.N."/>
            <person name="Grigoriev I.V."/>
            <person name="Debuchy R."/>
            <person name="Gladieux P."/>
            <person name="Thoren M.H."/>
            <person name="Johannesson H."/>
        </authorList>
    </citation>
    <scope>NUCLEOTIDE SEQUENCE</scope>
    <source>
        <strain evidence="20">PSN324</strain>
    </source>
</reference>
<dbReference type="GO" id="GO:0070330">
    <property type="term" value="F:aromatase activity"/>
    <property type="evidence" value="ECO:0007669"/>
    <property type="project" value="UniProtKB-UniRule"/>
</dbReference>
<name>A0AAV9HE72_9PEZI</name>
<evidence type="ECO:0000256" key="3">
    <source>
        <dbReference type="ARBA" id="ARBA00022448"/>
    </source>
</evidence>
<dbReference type="PIRSF" id="PIRSF000209">
    <property type="entry name" value="Bifunctional_P450_P450R"/>
    <property type="match status" value="1"/>
</dbReference>
<dbReference type="Gene3D" id="1.10.630.10">
    <property type="entry name" value="Cytochrome P450"/>
    <property type="match status" value="1"/>
</dbReference>
<evidence type="ECO:0000256" key="16">
    <source>
        <dbReference type="PIRSR" id="PIRSR000209-1"/>
    </source>
</evidence>
<evidence type="ECO:0000256" key="10">
    <source>
        <dbReference type="ARBA" id="ARBA00022982"/>
    </source>
</evidence>
<keyword evidence="9 15" id="KW-0521">NADP</keyword>
<feature type="binding site" description="axial binding residue" evidence="16">
    <location>
        <position position="409"/>
    </location>
    <ligand>
        <name>heme</name>
        <dbReference type="ChEBI" id="CHEBI:30413"/>
    </ligand>
    <ligandPart>
        <name>Fe</name>
        <dbReference type="ChEBI" id="CHEBI:18248"/>
    </ligandPart>
</feature>
<evidence type="ECO:0000256" key="17">
    <source>
        <dbReference type="SAM" id="MobiDB-lite"/>
    </source>
</evidence>
<comment type="cofactor">
    <cofactor evidence="15">
        <name>FAD</name>
        <dbReference type="ChEBI" id="CHEBI:57692"/>
    </cofactor>
    <cofactor evidence="15">
        <name>FMN</name>
        <dbReference type="ChEBI" id="CHEBI:58210"/>
    </cofactor>
</comment>
<dbReference type="InterPro" id="IPR001128">
    <property type="entry name" value="Cyt_P450"/>
</dbReference>
<dbReference type="InterPro" id="IPR023173">
    <property type="entry name" value="NADPH_Cyt_P450_Rdtase_alpha"/>
</dbReference>
<dbReference type="PANTHER" id="PTHR19384">
    <property type="entry name" value="NITRIC OXIDE SYNTHASE-RELATED"/>
    <property type="match status" value="1"/>
</dbReference>
<evidence type="ECO:0000256" key="6">
    <source>
        <dbReference type="ARBA" id="ARBA00022643"/>
    </source>
</evidence>
<dbReference type="SUPFAM" id="SSF52343">
    <property type="entry name" value="Ferredoxin reductase-like, C-terminal NADP-linked domain"/>
    <property type="match status" value="1"/>
</dbReference>
<dbReference type="FunFam" id="1.10.630.10:FF:000040">
    <property type="entry name" value="Bifunctional cytochrome P450/NADPH--P450 reductase"/>
    <property type="match status" value="1"/>
</dbReference>
<sequence length="1072" mass="118174">MGGTVPIPGPSGWPLFGNVLQIDFENPTITVDDWAEQYGEIYRLQVPWGDCYVVSSQALINELCDETRFKKKHDSGLLELQNGVHNGIFTADTSDPQWGLAHRILTPAFGPASIGAMFPEMHEVASQLALKWARHGPDTAIMVTDDFTRLTLDTIALCSMDYRFNSYYHDDLHPFITAMSGFLLESGMRFMRPKFMNIFFRSATKKYFADIALLRKTAQEVIDARKQNPGSSRKDLLSAMLDGVDPKTGQKLTDDAIIDNLITFLIAGHETTSGLLSFAFYQLIKNPETLVKAQAEVDSVVGRGPLLLEHMSKLPYISAVLKETLRLCPTIATIEVTPMVDQVIGGGKYFLPKGSDIFLQLSAAHKDARVHGDAAAKFTPERMLDDSYQKINKDFPNFWKPFGNGQRGCIGRAFAMQEAILAMALLLQHFDFKLDNPNYELQFLEMLTIKPKNFYMRASLRHGQTPTDLQSHLAGGPASTAGKASSLPRSVPDAGANGSLRPINIYYGSNQGTSEALAQRLAMDAGSHGYRAAVIDPLDAARENLPRDRPVVIITASYEGEPPDNAASFCAWIKALKGNELAGVSYAVFGCGHRDWTSTFHRVPKIVNDMVEARGGSRICELGLTDVSQSEMFTDFEQWEDNIFWPGIEAKYGHVEGLEVESSLEITFSNPRASTLRQDVQEGVVVDAKLLTAPGASPKRHIEINLPEGMTYRAGDYLAVLPTNSKETVDSVLRHFGLSRDAHITISGDRKTTLPTGVPVFVHEVLGSYVELAQPVTKRGIQTLLNHTTSPSTQAYLSSLVSSPALYTSAIITPRTSLLSLLTQHPSISLPFSTFLSLLPPLRPRLYSISSSPLRSPSSVSLTYSLHPSHSPIQGVTTTHLSTLLPGDRIPVSVRQSHVSFHLPFDMETTKTTTTPIIMIAAGAGIAPFRGFIQELSALQERSGTRVPPAILFYGCRSEEEDDLYRQEMDEYERDGVVSVRRALSRRLADGGMGMGTGKKYYVGDRIWDDREEVKRLWDEGAKVYVCGSRAVGDGVKKVMGRVVLGDGAGEEEVKVWFEGVRNSRYAVDVFD</sequence>
<comment type="caution">
    <text evidence="20">The sequence shown here is derived from an EMBL/GenBank/DDBJ whole genome shotgun (WGS) entry which is preliminary data.</text>
</comment>
<dbReference type="PANTHER" id="PTHR19384:SF127">
    <property type="entry name" value="BIFUNCTIONAL CYTOCHROME P450_NADPH--P450 REDUCTASE"/>
    <property type="match status" value="1"/>
</dbReference>
<keyword evidence="13 15" id="KW-0503">Monooxygenase</keyword>
<dbReference type="InterPro" id="IPR023206">
    <property type="entry name" value="Bifunctional_P450_P450_red"/>
</dbReference>
<organism evidence="20 21">
    <name type="scientific">Cladorrhinum samala</name>
    <dbReference type="NCBI Taxonomy" id="585594"/>
    <lineage>
        <taxon>Eukaryota</taxon>
        <taxon>Fungi</taxon>
        <taxon>Dikarya</taxon>
        <taxon>Ascomycota</taxon>
        <taxon>Pezizomycotina</taxon>
        <taxon>Sordariomycetes</taxon>
        <taxon>Sordariomycetidae</taxon>
        <taxon>Sordariales</taxon>
        <taxon>Podosporaceae</taxon>
        <taxon>Cladorrhinum</taxon>
    </lineage>
</organism>
<evidence type="ECO:0000256" key="14">
    <source>
        <dbReference type="ARBA" id="ARBA00049342"/>
    </source>
</evidence>
<dbReference type="PRINTS" id="PR00369">
    <property type="entry name" value="FLAVODOXIN"/>
</dbReference>
<dbReference type="PROSITE" id="PS50902">
    <property type="entry name" value="FLAVODOXIN_LIKE"/>
    <property type="match status" value="1"/>
</dbReference>
<dbReference type="Pfam" id="PF00258">
    <property type="entry name" value="Flavodoxin_1"/>
    <property type="match status" value="1"/>
</dbReference>
<dbReference type="GO" id="GO:0005829">
    <property type="term" value="C:cytosol"/>
    <property type="evidence" value="ECO:0007669"/>
    <property type="project" value="TreeGrafter"/>
</dbReference>
<keyword evidence="8 15" id="KW-0274">FAD</keyword>
<evidence type="ECO:0000259" key="19">
    <source>
        <dbReference type="PROSITE" id="PS51384"/>
    </source>
</evidence>
<comment type="catalytic activity">
    <reaction evidence="15">
        <text>an organic molecule + reduced [NADPH--hemoprotein reductase] + O2 = an alcohol + oxidized [NADPH--hemoprotein reductase] + H2O + H(+)</text>
        <dbReference type="Rhea" id="RHEA:17149"/>
        <dbReference type="Rhea" id="RHEA-COMP:11964"/>
        <dbReference type="Rhea" id="RHEA-COMP:11965"/>
        <dbReference type="ChEBI" id="CHEBI:15377"/>
        <dbReference type="ChEBI" id="CHEBI:15378"/>
        <dbReference type="ChEBI" id="CHEBI:15379"/>
        <dbReference type="ChEBI" id="CHEBI:30879"/>
        <dbReference type="ChEBI" id="CHEBI:57618"/>
        <dbReference type="ChEBI" id="CHEBI:58210"/>
        <dbReference type="ChEBI" id="CHEBI:142491"/>
        <dbReference type="EC" id="1.14.14.1"/>
    </reaction>
</comment>
<dbReference type="InterPro" id="IPR039261">
    <property type="entry name" value="FNR_nucleotide-bd"/>
</dbReference>
<evidence type="ECO:0000256" key="12">
    <source>
        <dbReference type="ARBA" id="ARBA00023004"/>
    </source>
</evidence>
<dbReference type="InterPro" id="IPR017938">
    <property type="entry name" value="Riboflavin_synthase-like_b-brl"/>
</dbReference>
<keyword evidence="6 15" id="KW-0288">FMN</keyword>
<dbReference type="Pfam" id="PF00667">
    <property type="entry name" value="FAD_binding_1"/>
    <property type="match status" value="1"/>
</dbReference>
<feature type="domain" description="Flavodoxin-like" evidence="18">
    <location>
        <begin position="503"/>
        <end position="644"/>
    </location>
</feature>
<evidence type="ECO:0000313" key="21">
    <source>
        <dbReference type="Proteomes" id="UP001321749"/>
    </source>
</evidence>
<dbReference type="PROSITE" id="PS00086">
    <property type="entry name" value="CYTOCHROME_P450"/>
    <property type="match status" value="1"/>
</dbReference>
<gene>
    <name evidence="20" type="ORF">QBC42DRAFT_299516</name>
</gene>
<proteinExistence type="inferred from homology"/>
<dbReference type="Proteomes" id="UP001321749">
    <property type="component" value="Unassembled WGS sequence"/>
</dbReference>
<dbReference type="EC" id="1.14.14.1" evidence="15"/>
<comment type="cofactor">
    <cofactor evidence="1 15 16">
        <name>heme</name>
        <dbReference type="ChEBI" id="CHEBI:30413"/>
    </cofactor>
</comment>
<evidence type="ECO:0000313" key="20">
    <source>
        <dbReference type="EMBL" id="KAK4459304.1"/>
    </source>
</evidence>
<dbReference type="InterPro" id="IPR001433">
    <property type="entry name" value="OxRdtase_FAD/NAD-bd"/>
</dbReference>
<dbReference type="InterPro" id="IPR029039">
    <property type="entry name" value="Flavoprotein-like_sf"/>
</dbReference>
<dbReference type="InterPro" id="IPR017972">
    <property type="entry name" value="Cyt_P450_CS"/>
</dbReference>
<dbReference type="GO" id="GO:0020037">
    <property type="term" value="F:heme binding"/>
    <property type="evidence" value="ECO:0007669"/>
    <property type="project" value="UniProtKB-UniRule"/>
</dbReference>
<dbReference type="GO" id="GO:0003958">
    <property type="term" value="F:NADPH-hemoprotein reductase activity"/>
    <property type="evidence" value="ECO:0007669"/>
    <property type="project" value="UniProtKB-UniRule"/>
</dbReference>
<dbReference type="Gene3D" id="3.40.50.80">
    <property type="entry name" value="Nucleotide-binding domain of ferredoxin-NADP reductase (FNR) module"/>
    <property type="match status" value="1"/>
</dbReference>
<feature type="region of interest" description="Disordered" evidence="17">
    <location>
        <begin position="466"/>
        <end position="495"/>
    </location>
</feature>
<dbReference type="InterPro" id="IPR008254">
    <property type="entry name" value="Flavodoxin/NO_synth"/>
</dbReference>